<dbReference type="Proteomes" id="UP001165101">
    <property type="component" value="Unassembled WGS sequence"/>
</dbReference>
<organism evidence="1 2">
    <name type="scientific">Candida boidinii</name>
    <name type="common">Yeast</name>
    <dbReference type="NCBI Taxonomy" id="5477"/>
    <lineage>
        <taxon>Eukaryota</taxon>
        <taxon>Fungi</taxon>
        <taxon>Dikarya</taxon>
        <taxon>Ascomycota</taxon>
        <taxon>Saccharomycotina</taxon>
        <taxon>Pichiomycetes</taxon>
        <taxon>Pichiales</taxon>
        <taxon>Pichiaceae</taxon>
        <taxon>Ogataea</taxon>
        <taxon>Ogataea/Candida clade</taxon>
    </lineage>
</organism>
<comment type="caution">
    <text evidence="1">The sequence shown here is derived from an EMBL/GenBank/DDBJ whole genome shotgun (WGS) entry which is preliminary data.</text>
</comment>
<reference evidence="1" key="1">
    <citation type="submission" date="2023-04" db="EMBL/GenBank/DDBJ databases">
        <title>Candida boidinii NBRC 1967.</title>
        <authorList>
            <person name="Ichikawa N."/>
            <person name="Sato H."/>
            <person name="Tonouchi N."/>
        </authorList>
    </citation>
    <scope>NUCLEOTIDE SEQUENCE</scope>
    <source>
        <strain evidence="1">NBRC 1967</strain>
    </source>
</reference>
<proteinExistence type="predicted"/>
<gene>
    <name evidence="1" type="ORF">Cboi01_000282200</name>
</gene>
<dbReference type="EMBL" id="BSXV01001376">
    <property type="protein sequence ID" value="GME92626.1"/>
    <property type="molecule type" value="Genomic_DNA"/>
</dbReference>
<keyword evidence="2" id="KW-1185">Reference proteome</keyword>
<name>A0ACB5TQC1_CANBO</name>
<accession>A0ACB5TQC1</accession>
<evidence type="ECO:0000313" key="2">
    <source>
        <dbReference type="Proteomes" id="UP001165101"/>
    </source>
</evidence>
<sequence>MFRNLTTTSVKQGQRVTSKAFQHNPPQPSRFINTSVTVDNSNNDYYNSKFTTGNNNNNNNNNKSFHPQYRNLSYSRDLASASASASTSTSSPTPNAESVRKLAYTLQEATAHLSPEEKPYYKQLLAFDECTAHNASYDLATGKISGGVGNFWNAVHKIMPLYRELILTGELNDKRMTELVSLLRNGLRIHRLELSKLRKNLDKDANNPLKEIHYFLTLSIREVSQNVLEGLVPLNSHGLTHLFKAYKDLGFTVEAVHMWETGKNDPKLYQLFTSESVLGSVFPFLVESGDFNYDEINDIYNRIKLSKSQGEKIHSELQVGMIRACLYKGFTEEALKIFQQLTSDVYSTYTLQNIQPPINVKSYMTMAHLSFIGFCKDIPTADVFFKGAVNEEMPYLTPLQLNFIKKYISNIWNISNDYLKVKEVWLTTWRHYELKGTSNSSVSSSLNDSFLSIFFEKYPIYTNEAFEELRSLINDYNSIRSIDEPFINVLLSKSTIWQKTQVFESIIMAAESYNFQKTNVFYRCALKASGSVDLSIDKILILFRQLLELNLKTGYTSIAHADWVALRDSTINSDRLLQFSNPNERIDLYFKLWKICSTYFLNLDNFKNYINKDIKLNQNYSRVFQEMPNIDTSDINIPEISYFRKNNSIENYIRYAY</sequence>
<evidence type="ECO:0000313" key="1">
    <source>
        <dbReference type="EMBL" id="GME92626.1"/>
    </source>
</evidence>
<protein>
    <submittedName>
        <fullName evidence="1">Unnamed protein product</fullName>
    </submittedName>
</protein>